<proteinExistence type="predicted"/>
<gene>
    <name evidence="1" type="ORF">UFOPK3967_03259</name>
</gene>
<sequence>MFGADPEVVAATEASESALPPERVNAALATSVTGPDAPALLTTPAAPETVPVAPVPPAPVGVAPLAAPPVVAAPPLATAPPVLAPPVLAPPVLTCPPVLPPPPSPPPAIVVGGTLPESTSKLVTFGLGGAPGILTISFSEMSTICCDSGA</sequence>
<organism evidence="1">
    <name type="scientific">freshwater metagenome</name>
    <dbReference type="NCBI Taxonomy" id="449393"/>
    <lineage>
        <taxon>unclassified sequences</taxon>
        <taxon>metagenomes</taxon>
        <taxon>ecological metagenomes</taxon>
    </lineage>
</organism>
<dbReference type="AlphaFoldDB" id="A0A6J7RIN7"/>
<protein>
    <submittedName>
        <fullName evidence="1">Unannotated protein</fullName>
    </submittedName>
</protein>
<dbReference type="EMBL" id="CAFBOS010000355">
    <property type="protein sequence ID" value="CAB5028703.1"/>
    <property type="molecule type" value="Genomic_DNA"/>
</dbReference>
<name>A0A6J7RIN7_9ZZZZ</name>
<evidence type="ECO:0000313" key="1">
    <source>
        <dbReference type="EMBL" id="CAB5028703.1"/>
    </source>
</evidence>
<reference evidence="1" key="1">
    <citation type="submission" date="2020-05" db="EMBL/GenBank/DDBJ databases">
        <authorList>
            <person name="Chiriac C."/>
            <person name="Salcher M."/>
            <person name="Ghai R."/>
            <person name="Kavagutti S V."/>
        </authorList>
    </citation>
    <scope>NUCLEOTIDE SEQUENCE</scope>
</reference>
<accession>A0A6J7RIN7</accession>